<organism evidence="2">
    <name type="scientific">Kwoniella pini CBS 10737</name>
    <dbReference type="NCBI Taxonomy" id="1296096"/>
    <lineage>
        <taxon>Eukaryota</taxon>
        <taxon>Fungi</taxon>
        <taxon>Dikarya</taxon>
        <taxon>Basidiomycota</taxon>
        <taxon>Agaricomycotina</taxon>
        <taxon>Tremellomycetes</taxon>
        <taxon>Tremellales</taxon>
        <taxon>Cryptococcaceae</taxon>
        <taxon>Kwoniella</taxon>
    </lineage>
</organism>
<evidence type="ECO:0000313" key="2">
    <source>
        <dbReference type="EMBL" id="OCF53254.1"/>
    </source>
</evidence>
<dbReference type="KEGG" id="kpin:30168924"/>
<evidence type="ECO:0000256" key="1">
    <source>
        <dbReference type="SAM" id="MobiDB-lite"/>
    </source>
</evidence>
<keyword evidence="4" id="KW-1185">Reference proteome</keyword>
<dbReference type="GeneID" id="30168924"/>
<dbReference type="OrthoDB" id="10582418at2759"/>
<reference evidence="3" key="2">
    <citation type="submission" date="2013-07" db="EMBL/GenBank/DDBJ databases">
        <authorList>
            <consortium name="The Broad Institute Genome Sequencing Platform"/>
            <person name="Cuomo C."/>
            <person name="Litvintseva A."/>
            <person name="Chen Y."/>
            <person name="Heitman J."/>
            <person name="Sun S."/>
            <person name="Springer D."/>
            <person name="Dromer F."/>
            <person name="Young S.K."/>
            <person name="Zeng Q."/>
            <person name="Gargeya S."/>
            <person name="Fitzgerald M."/>
            <person name="Abouelleil A."/>
            <person name="Alvarado L."/>
            <person name="Berlin A.M."/>
            <person name="Chapman S.B."/>
            <person name="Dewar J."/>
            <person name="Goldberg J."/>
            <person name="Griggs A."/>
            <person name="Gujja S."/>
            <person name="Hansen M."/>
            <person name="Howarth C."/>
            <person name="Imamovic A."/>
            <person name="Larimer J."/>
            <person name="McCowan C."/>
            <person name="Murphy C."/>
            <person name="Pearson M."/>
            <person name="Priest M."/>
            <person name="Roberts A."/>
            <person name="Saif S."/>
            <person name="Shea T."/>
            <person name="Sykes S."/>
            <person name="Wortman J."/>
            <person name="Nusbaum C."/>
            <person name="Birren B."/>
        </authorList>
    </citation>
    <scope>NUCLEOTIDE SEQUENCE</scope>
    <source>
        <strain evidence="3">CBS 10737</strain>
    </source>
</reference>
<dbReference type="EMBL" id="CP144519">
    <property type="protein sequence ID" value="WWC66865.1"/>
    <property type="molecule type" value="Genomic_DNA"/>
</dbReference>
<dbReference type="AlphaFoldDB" id="A0A1B9ICX6"/>
<reference evidence="2" key="1">
    <citation type="submission" date="2013-07" db="EMBL/GenBank/DDBJ databases">
        <title>The Genome Sequence of Cryptococcus pinus CBS10737.</title>
        <authorList>
            <consortium name="The Broad Institute Genome Sequencing Platform"/>
            <person name="Cuomo C."/>
            <person name="Litvintseva A."/>
            <person name="Chen Y."/>
            <person name="Heitman J."/>
            <person name="Sun S."/>
            <person name="Springer D."/>
            <person name="Dromer F."/>
            <person name="Young S.K."/>
            <person name="Zeng Q."/>
            <person name="Gargeya S."/>
            <person name="Fitzgerald M."/>
            <person name="Abouelleil A."/>
            <person name="Alvarado L."/>
            <person name="Berlin A.M."/>
            <person name="Chapman S.B."/>
            <person name="Dewar J."/>
            <person name="Goldberg J."/>
            <person name="Griggs A."/>
            <person name="Gujja S."/>
            <person name="Hansen M."/>
            <person name="Howarth C."/>
            <person name="Imamovic A."/>
            <person name="Larimer J."/>
            <person name="McCowan C."/>
            <person name="Murphy C."/>
            <person name="Pearson M."/>
            <person name="Priest M."/>
            <person name="Roberts A."/>
            <person name="Saif S."/>
            <person name="Shea T."/>
            <person name="Sykes S."/>
            <person name="Wortman J."/>
            <person name="Nusbaum C."/>
            <person name="Birren B."/>
        </authorList>
    </citation>
    <scope>NUCLEOTIDE SEQUENCE [LARGE SCALE GENOMIC DNA]</scope>
    <source>
        <strain evidence="2">CBS 10737</strain>
    </source>
</reference>
<dbReference type="RefSeq" id="XP_019014473.1">
    <property type="nucleotide sequence ID" value="XM_019152335.1"/>
</dbReference>
<dbReference type="Proteomes" id="UP000094020">
    <property type="component" value="Chromosome 1"/>
</dbReference>
<name>A0A1B9ICX6_9TREE</name>
<reference evidence="3" key="4">
    <citation type="submission" date="2024-02" db="EMBL/GenBank/DDBJ databases">
        <title>Comparative genomics of Cryptococcus and Kwoniella reveals pathogenesis evolution and contrasting modes of karyotype evolution via chromosome fusion or intercentromeric recombination.</title>
        <authorList>
            <person name="Coelho M.A."/>
            <person name="David-Palma M."/>
            <person name="Shea T."/>
            <person name="Bowers K."/>
            <person name="McGinley-Smith S."/>
            <person name="Mohammad A.W."/>
            <person name="Gnirke A."/>
            <person name="Yurkov A.M."/>
            <person name="Nowrousian M."/>
            <person name="Sun S."/>
            <person name="Cuomo C.A."/>
            <person name="Heitman J."/>
        </authorList>
    </citation>
    <scope>NUCLEOTIDE SEQUENCE</scope>
    <source>
        <strain evidence="3">CBS 10737</strain>
    </source>
</reference>
<evidence type="ECO:0000313" key="4">
    <source>
        <dbReference type="Proteomes" id="UP000094020"/>
    </source>
</evidence>
<gene>
    <name evidence="2" type="ORF">I206_00555</name>
    <name evidence="3" type="ORF">I206_100772</name>
</gene>
<dbReference type="EMBL" id="KI894007">
    <property type="protein sequence ID" value="OCF53254.1"/>
    <property type="molecule type" value="Genomic_DNA"/>
</dbReference>
<reference evidence="2" key="3">
    <citation type="submission" date="2016-07" db="EMBL/GenBank/DDBJ databases">
        <title>Evolution of pathogenesis and genome organization in the Tremellales.</title>
        <authorList>
            <person name="Cuomo C."/>
            <person name="Litvintseva A."/>
            <person name="Heitman J."/>
            <person name="Chen Y."/>
            <person name="Sun S."/>
            <person name="Springer D."/>
            <person name="Dromer F."/>
            <person name="Young S."/>
            <person name="Zeng Q."/>
            <person name="Chapman S."/>
            <person name="Gujja S."/>
            <person name="Saif S."/>
            <person name="Birren B."/>
        </authorList>
    </citation>
    <scope>NUCLEOTIDE SEQUENCE</scope>
    <source>
        <strain evidence="2">CBS 10737</strain>
    </source>
</reference>
<feature type="region of interest" description="Disordered" evidence="1">
    <location>
        <begin position="362"/>
        <end position="381"/>
    </location>
</feature>
<protein>
    <submittedName>
        <fullName evidence="2">Uncharacterized protein</fullName>
    </submittedName>
</protein>
<sequence>MSSNKDVKDNLEEYTDGLTLDRLHTAVSDDIALFEKDNPGKKWNTDPKDRRSILLGTRTKIADKYSLVANCPPNLESRVEYIYPDEEEEDLNAEEWKRFYDESGKRMYDYHKILDGFIEDEISSPSRYDIPRHIIRTYRKASSDIRSKNELRDAREIIRYFGSITTATNNMCSKIGFPDRYMVAHNKKVFILDEEKSRRTGSMSYSKQTRISSIDLIINPFLSIPEEHSTKREDVNRAWYRPLPLNMIFSINDYVIKYLEDTHGKFSTEGSGDIDEISEEINWNLVQAIQAQARDLAEGRSVEDFVSEAGRISNSHFMPDKTIRGFNMKIYPKDDDPIQLRVSWLKAPTDWTRVDELSYQNSQSGLGNGEDWQNEKPVTTS</sequence>
<evidence type="ECO:0000313" key="3">
    <source>
        <dbReference type="EMBL" id="WWC66865.1"/>
    </source>
</evidence>
<proteinExistence type="predicted"/>
<accession>A0A1B9ICX6</accession>